<dbReference type="FunFam" id="3.30.300.70:FF:000001">
    <property type="entry name" value="Ribosome maturation factor RimP"/>
    <property type="match status" value="1"/>
</dbReference>
<feature type="domain" description="Ribosome maturation factor RimP N-terminal" evidence="5">
    <location>
        <begin position="15"/>
        <end position="87"/>
    </location>
</feature>
<dbReference type="GO" id="GO:0006412">
    <property type="term" value="P:translation"/>
    <property type="evidence" value="ECO:0007669"/>
    <property type="project" value="TreeGrafter"/>
</dbReference>
<dbReference type="AlphaFoldDB" id="A0A7C4AA38"/>
<dbReference type="InterPro" id="IPR028998">
    <property type="entry name" value="RimP_C"/>
</dbReference>
<dbReference type="SUPFAM" id="SSF75420">
    <property type="entry name" value="YhbC-like, N-terminal domain"/>
    <property type="match status" value="1"/>
</dbReference>
<evidence type="ECO:0000259" key="5">
    <source>
        <dbReference type="Pfam" id="PF02576"/>
    </source>
</evidence>
<keyword evidence="2 3" id="KW-0690">Ribosome biogenesis</keyword>
<keyword evidence="1 3" id="KW-0963">Cytoplasm</keyword>
<evidence type="ECO:0000256" key="1">
    <source>
        <dbReference type="ARBA" id="ARBA00022490"/>
    </source>
</evidence>
<comment type="function">
    <text evidence="3">Required for maturation of 30S ribosomal subunits.</text>
</comment>
<comment type="subcellular location">
    <subcellularLocation>
        <location evidence="3">Cytoplasm</location>
    </subcellularLocation>
</comment>
<dbReference type="Gene3D" id="3.30.300.70">
    <property type="entry name" value="RimP-like superfamily, N-terminal"/>
    <property type="match status" value="1"/>
</dbReference>
<dbReference type="CDD" id="cd01734">
    <property type="entry name" value="YlxS_C"/>
    <property type="match status" value="1"/>
</dbReference>
<dbReference type="PANTHER" id="PTHR33867:SF1">
    <property type="entry name" value="RIBOSOME MATURATION FACTOR RIMP"/>
    <property type="match status" value="1"/>
</dbReference>
<dbReference type="GO" id="GO:0000028">
    <property type="term" value="P:ribosomal small subunit assembly"/>
    <property type="evidence" value="ECO:0007669"/>
    <property type="project" value="TreeGrafter"/>
</dbReference>
<feature type="region of interest" description="Disordered" evidence="4">
    <location>
        <begin position="158"/>
        <end position="188"/>
    </location>
</feature>
<dbReference type="InterPro" id="IPR028989">
    <property type="entry name" value="RimP_N"/>
</dbReference>
<organism evidence="7">
    <name type="scientific">Fundidesulfovibrio putealis</name>
    <dbReference type="NCBI Taxonomy" id="270496"/>
    <lineage>
        <taxon>Bacteria</taxon>
        <taxon>Pseudomonadati</taxon>
        <taxon>Thermodesulfobacteriota</taxon>
        <taxon>Desulfovibrionia</taxon>
        <taxon>Desulfovibrionales</taxon>
        <taxon>Desulfovibrionaceae</taxon>
        <taxon>Fundidesulfovibrio</taxon>
    </lineage>
</organism>
<dbReference type="GO" id="GO:0005829">
    <property type="term" value="C:cytosol"/>
    <property type="evidence" value="ECO:0007669"/>
    <property type="project" value="TreeGrafter"/>
</dbReference>
<dbReference type="HAMAP" id="MF_01077">
    <property type="entry name" value="RimP"/>
    <property type="match status" value="1"/>
</dbReference>
<dbReference type="EMBL" id="DSRP01000023">
    <property type="protein sequence ID" value="HGG91389.1"/>
    <property type="molecule type" value="Genomic_DNA"/>
</dbReference>
<dbReference type="Pfam" id="PF17384">
    <property type="entry name" value="DUF150_C"/>
    <property type="match status" value="1"/>
</dbReference>
<dbReference type="PANTHER" id="PTHR33867">
    <property type="entry name" value="RIBOSOME MATURATION FACTOR RIMP"/>
    <property type="match status" value="1"/>
</dbReference>
<comment type="caution">
    <text evidence="7">The sequence shown here is derived from an EMBL/GenBank/DDBJ whole genome shotgun (WGS) entry which is preliminary data.</text>
</comment>
<name>A0A7C4AA38_9BACT</name>
<dbReference type="InterPro" id="IPR035956">
    <property type="entry name" value="RimP_N_sf"/>
</dbReference>
<accession>A0A7C4AA38</accession>
<evidence type="ECO:0000256" key="3">
    <source>
        <dbReference type="HAMAP-Rule" id="MF_01077"/>
    </source>
</evidence>
<comment type="similarity">
    <text evidence="3">Belongs to the RimP family.</text>
</comment>
<evidence type="ECO:0000259" key="6">
    <source>
        <dbReference type="Pfam" id="PF17384"/>
    </source>
</evidence>
<dbReference type="Pfam" id="PF02576">
    <property type="entry name" value="RimP_N"/>
    <property type="match status" value="1"/>
</dbReference>
<dbReference type="Gene3D" id="2.30.30.180">
    <property type="entry name" value="Ribosome maturation factor RimP, C-terminal domain"/>
    <property type="match status" value="1"/>
</dbReference>
<dbReference type="SUPFAM" id="SSF74942">
    <property type="entry name" value="YhbC-like, C-terminal domain"/>
    <property type="match status" value="1"/>
</dbReference>
<dbReference type="InterPro" id="IPR003728">
    <property type="entry name" value="Ribosome_maturation_RimP"/>
</dbReference>
<gene>
    <name evidence="3" type="primary">rimP</name>
    <name evidence="7" type="ORF">ENR59_00360</name>
</gene>
<evidence type="ECO:0000256" key="4">
    <source>
        <dbReference type="SAM" id="MobiDB-lite"/>
    </source>
</evidence>
<proteinExistence type="inferred from homology"/>
<sequence>MTQDTSTVLLRIRQLAEPFIESLGLGLWGMEIIGGAGRPTLRLFLDGPQGVDVEHCAQVSRQLAVALEVEDLFPGAYNLEVSSPGLERRFFDISQLPPYIGRELDVTLNAPLGGRKRFKGAFTALDGRTLHMICEGAPVSFAWDDVARARLVHVFETPEESKARGRKTSKADKAAAAHTAEGTPEDLT</sequence>
<evidence type="ECO:0000313" key="7">
    <source>
        <dbReference type="EMBL" id="HGG91389.1"/>
    </source>
</evidence>
<reference evidence="7" key="1">
    <citation type="journal article" date="2020" name="mSystems">
        <title>Genome- and Community-Level Interaction Insights into Carbon Utilization and Element Cycling Functions of Hydrothermarchaeota in Hydrothermal Sediment.</title>
        <authorList>
            <person name="Zhou Z."/>
            <person name="Liu Y."/>
            <person name="Xu W."/>
            <person name="Pan J."/>
            <person name="Luo Z.H."/>
            <person name="Li M."/>
        </authorList>
    </citation>
    <scope>NUCLEOTIDE SEQUENCE [LARGE SCALE GENOMIC DNA]</scope>
    <source>
        <strain evidence="7">SpSt-413</strain>
    </source>
</reference>
<protein>
    <recommendedName>
        <fullName evidence="3">Ribosome maturation factor RimP</fullName>
    </recommendedName>
</protein>
<feature type="domain" description="Ribosome maturation factor RimP C-terminal" evidence="6">
    <location>
        <begin position="99"/>
        <end position="153"/>
    </location>
</feature>
<evidence type="ECO:0000256" key="2">
    <source>
        <dbReference type="ARBA" id="ARBA00022517"/>
    </source>
</evidence>
<dbReference type="InterPro" id="IPR036847">
    <property type="entry name" value="RimP_C_sf"/>
</dbReference>
<feature type="compositionally biased region" description="Basic and acidic residues" evidence="4">
    <location>
        <begin position="159"/>
        <end position="175"/>
    </location>
</feature>